<comment type="caution">
    <text evidence="2">The sequence shown here is derived from an EMBL/GenBank/DDBJ whole genome shotgun (WGS) entry which is preliminary data.</text>
</comment>
<feature type="region of interest" description="Disordered" evidence="1">
    <location>
        <begin position="1"/>
        <end position="108"/>
    </location>
</feature>
<evidence type="ECO:0000313" key="2">
    <source>
        <dbReference type="EMBL" id="CAG8712964.1"/>
    </source>
</evidence>
<reference evidence="2" key="1">
    <citation type="submission" date="2021-06" db="EMBL/GenBank/DDBJ databases">
        <authorList>
            <person name="Kallberg Y."/>
            <person name="Tangrot J."/>
            <person name="Rosling A."/>
        </authorList>
    </citation>
    <scope>NUCLEOTIDE SEQUENCE</scope>
    <source>
        <strain evidence="2">UK204</strain>
    </source>
</reference>
<dbReference type="AlphaFoldDB" id="A0A9N9HZ56"/>
<feature type="compositionally biased region" description="Low complexity" evidence="1">
    <location>
        <begin position="16"/>
        <end position="26"/>
    </location>
</feature>
<feature type="compositionally biased region" description="Basic residues" evidence="1">
    <location>
        <begin position="153"/>
        <end position="164"/>
    </location>
</feature>
<evidence type="ECO:0000313" key="3">
    <source>
        <dbReference type="Proteomes" id="UP000789570"/>
    </source>
</evidence>
<feature type="compositionally biased region" description="Basic and acidic residues" evidence="1">
    <location>
        <begin position="132"/>
        <end position="146"/>
    </location>
</feature>
<feature type="compositionally biased region" description="Polar residues" evidence="1">
    <location>
        <begin position="93"/>
        <end position="108"/>
    </location>
</feature>
<name>A0A9N9HZ56_9GLOM</name>
<organism evidence="2 3">
    <name type="scientific">Funneliformis caledonium</name>
    <dbReference type="NCBI Taxonomy" id="1117310"/>
    <lineage>
        <taxon>Eukaryota</taxon>
        <taxon>Fungi</taxon>
        <taxon>Fungi incertae sedis</taxon>
        <taxon>Mucoromycota</taxon>
        <taxon>Glomeromycotina</taxon>
        <taxon>Glomeromycetes</taxon>
        <taxon>Glomerales</taxon>
        <taxon>Glomeraceae</taxon>
        <taxon>Funneliformis</taxon>
    </lineage>
</organism>
<sequence length="164" mass="19102">VSQTPPPTYPPPISPPKSYSSPSPKQYVDDDYESYDYVPSQNQGSYDSRDTRDRPFPQRPYNNNHPMPPRRGSSVREMTNRFQLMNEERKPISHSTRQATLPTSGRVNEITTRFVSPIRRLKQPGFQDFEQEERNVEPRCSDRINKEQGVPFKRSKNKHGYLSS</sequence>
<dbReference type="EMBL" id="CAJVPQ010009143">
    <property type="protein sequence ID" value="CAG8712964.1"/>
    <property type="molecule type" value="Genomic_DNA"/>
</dbReference>
<proteinExistence type="predicted"/>
<evidence type="ECO:0000256" key="1">
    <source>
        <dbReference type="SAM" id="MobiDB-lite"/>
    </source>
</evidence>
<accession>A0A9N9HZ56</accession>
<dbReference type="Proteomes" id="UP000789570">
    <property type="component" value="Unassembled WGS sequence"/>
</dbReference>
<feature type="non-terminal residue" evidence="2">
    <location>
        <position position="164"/>
    </location>
</feature>
<keyword evidence="3" id="KW-1185">Reference proteome</keyword>
<gene>
    <name evidence="2" type="ORF">FCALED_LOCUS14019</name>
</gene>
<protein>
    <submittedName>
        <fullName evidence="2">1045_t:CDS:1</fullName>
    </submittedName>
</protein>
<feature type="compositionally biased region" description="Pro residues" evidence="1">
    <location>
        <begin position="1"/>
        <end position="15"/>
    </location>
</feature>
<feature type="compositionally biased region" description="Basic and acidic residues" evidence="1">
    <location>
        <begin position="47"/>
        <end position="56"/>
    </location>
</feature>
<feature type="region of interest" description="Disordered" evidence="1">
    <location>
        <begin position="125"/>
        <end position="164"/>
    </location>
</feature>
<dbReference type="OrthoDB" id="10373913at2759"/>